<proteinExistence type="predicted"/>
<dbReference type="InterPro" id="IPR007513">
    <property type="entry name" value="SERF-like_N"/>
</dbReference>
<dbReference type="SUPFAM" id="SSF118359">
    <property type="entry name" value="Expressed protein At2g23090/F21P24.15"/>
    <property type="match status" value="1"/>
</dbReference>
<protein>
    <recommendedName>
        <fullName evidence="1">Small EDRK-rich factor-like N-terminal domain-containing protein</fullName>
    </recommendedName>
</protein>
<comment type="caution">
    <text evidence="2">The sequence shown here is derived from an EMBL/GenBank/DDBJ whole genome shotgun (WGS) entry which is preliminary data.</text>
</comment>
<gene>
    <name evidence="2" type="ORF">CYNAS_LOCUS4454</name>
</gene>
<name>A0AA36DTE6_CYLNA</name>
<dbReference type="Pfam" id="PF04419">
    <property type="entry name" value="SERF-like_N"/>
    <property type="match status" value="1"/>
</dbReference>
<dbReference type="EMBL" id="CATQJL010000112">
    <property type="protein sequence ID" value="CAJ0592471.1"/>
    <property type="molecule type" value="Genomic_DNA"/>
</dbReference>
<dbReference type="AlphaFoldDB" id="A0AA36DTE6"/>
<evidence type="ECO:0000259" key="1">
    <source>
        <dbReference type="Pfam" id="PF04419"/>
    </source>
</evidence>
<evidence type="ECO:0000313" key="2">
    <source>
        <dbReference type="EMBL" id="CAJ0592471.1"/>
    </source>
</evidence>
<evidence type="ECO:0000313" key="3">
    <source>
        <dbReference type="Proteomes" id="UP001176961"/>
    </source>
</evidence>
<accession>A0AA36DTE6</accession>
<organism evidence="2 3">
    <name type="scientific">Cylicocyclus nassatus</name>
    <name type="common">Nematode worm</name>
    <dbReference type="NCBI Taxonomy" id="53992"/>
    <lineage>
        <taxon>Eukaryota</taxon>
        <taxon>Metazoa</taxon>
        <taxon>Ecdysozoa</taxon>
        <taxon>Nematoda</taxon>
        <taxon>Chromadorea</taxon>
        <taxon>Rhabditida</taxon>
        <taxon>Rhabditina</taxon>
        <taxon>Rhabditomorpha</taxon>
        <taxon>Strongyloidea</taxon>
        <taxon>Strongylidae</taxon>
        <taxon>Cylicocyclus</taxon>
    </lineage>
</organism>
<dbReference type="Proteomes" id="UP001176961">
    <property type="component" value="Unassembled WGS sequence"/>
</dbReference>
<reference evidence="2" key="1">
    <citation type="submission" date="2023-07" db="EMBL/GenBank/DDBJ databases">
        <authorList>
            <consortium name="CYATHOMIX"/>
        </authorList>
    </citation>
    <scope>NUCLEOTIDE SEQUENCE</scope>
    <source>
        <strain evidence="2">N/A</strain>
    </source>
</reference>
<sequence length="75" mass="8250">MTRGNQRDLAREKNMKKQLELKKKAGASAREANAGLSTEARLNHVKARSFFGSRNSPSNSIFEGTILPCICLITS</sequence>
<feature type="domain" description="Small EDRK-rich factor-like N-terminal" evidence="1">
    <location>
        <begin position="1"/>
        <end position="32"/>
    </location>
</feature>
<keyword evidence="3" id="KW-1185">Reference proteome</keyword>